<dbReference type="InterPro" id="IPR015813">
    <property type="entry name" value="Pyrv/PenolPyrv_kinase-like_dom"/>
</dbReference>
<evidence type="ECO:0000256" key="9">
    <source>
        <dbReference type="ARBA" id="ARBA00022840"/>
    </source>
</evidence>
<feature type="domain" description="Pyruvate phosphate dikinase AMP/ATP-binding" evidence="13">
    <location>
        <begin position="303"/>
        <end position="350"/>
    </location>
</feature>
<organism evidence="15 16">
    <name type="scientific">Caproiciproducens galactitolivorans</name>
    <dbReference type="NCBI Taxonomy" id="642589"/>
    <lineage>
        <taxon>Bacteria</taxon>
        <taxon>Bacillati</taxon>
        <taxon>Bacillota</taxon>
        <taxon>Clostridia</taxon>
        <taxon>Eubacteriales</taxon>
        <taxon>Acutalibacteraceae</taxon>
        <taxon>Caproiciproducens</taxon>
    </lineage>
</organism>
<dbReference type="Proteomes" id="UP001082703">
    <property type="component" value="Unassembled WGS sequence"/>
</dbReference>
<dbReference type="InterPro" id="IPR018274">
    <property type="entry name" value="PEP_util_AS"/>
</dbReference>
<evidence type="ECO:0000256" key="1">
    <source>
        <dbReference type="ARBA" id="ARBA00001946"/>
    </source>
</evidence>
<dbReference type="PANTHER" id="PTHR22931">
    <property type="entry name" value="PHOSPHOENOLPYRUVATE DIKINASE-RELATED"/>
    <property type="match status" value="1"/>
</dbReference>
<comment type="catalytic activity">
    <reaction evidence="11">
        <text>pyruvate + phosphate + ATP = phosphoenolpyruvate + AMP + diphosphate + H(+)</text>
        <dbReference type="Rhea" id="RHEA:10756"/>
        <dbReference type="ChEBI" id="CHEBI:15361"/>
        <dbReference type="ChEBI" id="CHEBI:15378"/>
        <dbReference type="ChEBI" id="CHEBI:30616"/>
        <dbReference type="ChEBI" id="CHEBI:33019"/>
        <dbReference type="ChEBI" id="CHEBI:43474"/>
        <dbReference type="ChEBI" id="CHEBI:58702"/>
        <dbReference type="ChEBI" id="CHEBI:456215"/>
        <dbReference type="EC" id="2.7.9.1"/>
    </reaction>
</comment>
<keyword evidence="9" id="KW-0067">ATP-binding</keyword>
<dbReference type="Pfam" id="PF01326">
    <property type="entry name" value="PPDK_N"/>
    <property type="match status" value="2"/>
</dbReference>
<keyword evidence="16" id="KW-1185">Reference proteome</keyword>
<dbReference type="InterPro" id="IPR036637">
    <property type="entry name" value="Phosphohistidine_dom_sf"/>
</dbReference>
<dbReference type="NCBIfam" id="NF004531">
    <property type="entry name" value="PRK05878.1"/>
    <property type="match status" value="1"/>
</dbReference>
<evidence type="ECO:0000256" key="6">
    <source>
        <dbReference type="ARBA" id="ARBA00022723"/>
    </source>
</evidence>
<evidence type="ECO:0000313" key="15">
    <source>
        <dbReference type="EMBL" id="MCY1715141.1"/>
    </source>
</evidence>
<dbReference type="InterPro" id="IPR002192">
    <property type="entry name" value="PPDK_AMP/ATP-bd"/>
</dbReference>
<evidence type="ECO:0000256" key="11">
    <source>
        <dbReference type="PIRNR" id="PIRNR000853"/>
    </source>
</evidence>
<dbReference type="SUPFAM" id="SSF52009">
    <property type="entry name" value="Phosphohistidine domain"/>
    <property type="match status" value="1"/>
</dbReference>
<dbReference type="Pfam" id="PF00391">
    <property type="entry name" value="PEP-utilizers"/>
    <property type="match status" value="1"/>
</dbReference>
<evidence type="ECO:0000259" key="14">
    <source>
        <dbReference type="Pfam" id="PF02896"/>
    </source>
</evidence>
<dbReference type="Gene3D" id="3.20.20.60">
    <property type="entry name" value="Phosphoenolpyruvate-binding domains"/>
    <property type="match status" value="1"/>
</dbReference>
<evidence type="ECO:0000313" key="16">
    <source>
        <dbReference type="Proteomes" id="UP001082703"/>
    </source>
</evidence>
<dbReference type="InterPro" id="IPR000121">
    <property type="entry name" value="PEP_util_C"/>
</dbReference>
<keyword evidence="8" id="KW-0418">Kinase</keyword>
<keyword evidence="6" id="KW-0479">Metal-binding</keyword>
<dbReference type="InterPro" id="IPR023151">
    <property type="entry name" value="PEP_util_CS"/>
</dbReference>
<dbReference type="SUPFAM" id="SSF51621">
    <property type="entry name" value="Phosphoenolpyruvate/pyruvate domain"/>
    <property type="match status" value="1"/>
</dbReference>
<evidence type="ECO:0000256" key="8">
    <source>
        <dbReference type="ARBA" id="ARBA00022777"/>
    </source>
</evidence>
<dbReference type="GO" id="GO:0050242">
    <property type="term" value="F:pyruvate, phosphate dikinase activity"/>
    <property type="evidence" value="ECO:0007669"/>
    <property type="project" value="UniProtKB-EC"/>
</dbReference>
<dbReference type="Gene3D" id="1.20.80.30">
    <property type="match status" value="1"/>
</dbReference>
<dbReference type="NCBIfam" id="TIGR01828">
    <property type="entry name" value="pyru_phos_dikin"/>
    <property type="match status" value="1"/>
</dbReference>
<dbReference type="InterPro" id="IPR013815">
    <property type="entry name" value="ATP_grasp_subdomain_1"/>
</dbReference>
<evidence type="ECO:0000259" key="12">
    <source>
        <dbReference type="Pfam" id="PF00391"/>
    </source>
</evidence>
<keyword evidence="15" id="KW-0670">Pyruvate</keyword>
<feature type="domain" description="PEP-utilising enzyme mobile" evidence="12">
    <location>
        <begin position="423"/>
        <end position="503"/>
    </location>
</feature>
<comment type="cofactor">
    <cofactor evidence="1 11">
        <name>Mg(2+)</name>
        <dbReference type="ChEBI" id="CHEBI:18420"/>
    </cofactor>
</comment>
<evidence type="ECO:0000256" key="2">
    <source>
        <dbReference type="ARBA" id="ARBA00007837"/>
    </source>
</evidence>
<evidence type="ECO:0000256" key="5">
    <source>
        <dbReference type="ARBA" id="ARBA00022679"/>
    </source>
</evidence>
<comment type="similarity">
    <text evidence="2 11">Belongs to the PEP-utilizing enzyme family.</text>
</comment>
<dbReference type="InterPro" id="IPR010121">
    <property type="entry name" value="Pyruvate_phosphate_dikinase"/>
</dbReference>
<name>A0ABT4BW69_9FIRM</name>
<evidence type="ECO:0000259" key="13">
    <source>
        <dbReference type="Pfam" id="PF01326"/>
    </source>
</evidence>
<dbReference type="RefSeq" id="WP_268059177.1">
    <property type="nucleotide sequence ID" value="NZ_JAPOHA010000016.1"/>
</dbReference>
<dbReference type="Gene3D" id="1.10.189.10">
    <property type="entry name" value="Pyruvate Phosphate Dikinase, domain 2"/>
    <property type="match status" value="1"/>
</dbReference>
<keyword evidence="5 15" id="KW-0808">Transferase</keyword>
<dbReference type="InterPro" id="IPR040442">
    <property type="entry name" value="Pyrv_kinase-like_dom_sf"/>
</dbReference>
<dbReference type="EC" id="2.7.9.1" evidence="3 11"/>
<sequence length="878" mass="97189">MSHKYVYLFSEGNGKMRELLGGKGANLAEMTVLGMPVPQGFTITTEACTQYYEDGREINADIQAEIYEYLAKMETICGKKFADPQNPLLVSVRSGARASMPGMMDTILNLGLNDTVVEGLAKITNSPRFAYDSYRRFVQMFSDVVMELSKTEFEKIIEAKKQEKGVKMDTELDADDMKDLVKKFKAFYKAQKGEDFPTDPKVQLMEAVKAVFRSWDNPRANVYRRMNEIPYDWGTAVNVQAMVFGNSGDKSGTGVAFTRNPATGEKALFGEYLINAQGEDVVAGIRTPSPISHLQQDMPEVYNQFAEIANNLEKHYKDMQDMEFTIENGKLYMLQTRNGKRTAAAALKVAVDLVDEGMIDEEEAVLRVEPKQLDSLLHPQFDATAIKKAKAIGKGLAASPGAACGKVVFSAEDAKEWHARGEKIVLVRLETSPEDIEGMAVAQGILTVRGGMTSHAAVVARGMGTCCVSGCGEIVVDYDAKHFTLAGQTIKEGDYISIDGSTGNIYAEAIPTVAASISGDFDRFMKWADSVRKLEVYTNADTPKDAKQGRDFGAQGIGLCRTEHMFFEGQRIKAMREMIVAETTPEREKALDKIMPYQQGDFEGLYEVMEGRPVIIRFLDPPLHEFLPTKEQDIKEIAGELNITVEKLKNVIASLHEFNPMMGHRGCRLAVSYPEIAKMQTTAVINAAIAVNKKHPEFNTEPRIMIPLVGEEKELKFVKDVVTETADKIIKDSGAALKYQVGTMIEIPRAALTADEIAKEAEFFSFGTNDLTQMTFGFSRDDAGKFLSYYYENKIYESDPFAHLDQKGVGKLVKMAVQLGRETRPDIHLGICGEHGGDPTSVEFCHKVGLNYVSCSPFRVPIARLAAAQAAVKEKRAK</sequence>
<reference evidence="15 16" key="1">
    <citation type="submission" date="2022-11" db="EMBL/GenBank/DDBJ databases">
        <authorList>
            <person name="Caiyu Z."/>
        </authorList>
    </citation>
    <scope>NUCLEOTIDE SEQUENCE [LARGE SCALE GENOMIC DNA]</scope>
    <source>
        <strain evidence="15 16">YR-4</strain>
    </source>
</reference>
<evidence type="ECO:0000256" key="3">
    <source>
        <dbReference type="ARBA" id="ARBA00011994"/>
    </source>
</evidence>
<evidence type="ECO:0000256" key="10">
    <source>
        <dbReference type="ARBA" id="ARBA00022842"/>
    </source>
</evidence>
<dbReference type="PANTHER" id="PTHR22931:SF9">
    <property type="entry name" value="PYRUVATE, PHOSPHATE DIKINASE 1, CHLOROPLASTIC"/>
    <property type="match status" value="1"/>
</dbReference>
<dbReference type="Pfam" id="PF02896">
    <property type="entry name" value="PEP-utilizers_C"/>
    <property type="match status" value="1"/>
</dbReference>
<feature type="domain" description="Pyruvate phosphate dikinase AMP/ATP-binding" evidence="13">
    <location>
        <begin position="58"/>
        <end position="297"/>
    </location>
</feature>
<protein>
    <recommendedName>
        <fullName evidence="4 11">Pyruvate, phosphate dikinase</fullName>
        <ecNumber evidence="3 11">2.7.9.1</ecNumber>
    </recommendedName>
</protein>
<gene>
    <name evidence="15" type="primary">ppdK</name>
    <name evidence="15" type="ORF">OUY18_12875</name>
</gene>
<dbReference type="SUPFAM" id="SSF56059">
    <property type="entry name" value="Glutathione synthetase ATP-binding domain-like"/>
    <property type="match status" value="1"/>
</dbReference>
<dbReference type="InterPro" id="IPR008279">
    <property type="entry name" value="PEP-util_enz_mobile_dom"/>
</dbReference>
<dbReference type="EMBL" id="JAPOHA010000016">
    <property type="protein sequence ID" value="MCY1715141.1"/>
    <property type="molecule type" value="Genomic_DNA"/>
</dbReference>
<keyword evidence="10" id="KW-0460">Magnesium</keyword>
<accession>A0ABT4BW69</accession>
<dbReference type="Gene3D" id="3.50.30.10">
    <property type="entry name" value="Phosphohistidine domain"/>
    <property type="match status" value="1"/>
</dbReference>
<comment type="caution">
    <text evidence="15">The sequence shown here is derived from an EMBL/GenBank/DDBJ whole genome shotgun (WGS) entry which is preliminary data.</text>
</comment>
<dbReference type="Gene3D" id="3.30.470.20">
    <property type="entry name" value="ATP-grasp fold, B domain"/>
    <property type="match status" value="1"/>
</dbReference>
<dbReference type="PIRSF" id="PIRSF000853">
    <property type="entry name" value="PPDK"/>
    <property type="match status" value="1"/>
</dbReference>
<feature type="domain" description="PEP-utilising enzyme C-terminal" evidence="14">
    <location>
        <begin position="519"/>
        <end position="871"/>
    </location>
</feature>
<dbReference type="PROSITE" id="PS00370">
    <property type="entry name" value="PEP_ENZYMES_PHOS_SITE"/>
    <property type="match status" value="1"/>
</dbReference>
<dbReference type="PROSITE" id="PS00742">
    <property type="entry name" value="PEP_ENZYMES_2"/>
    <property type="match status" value="1"/>
</dbReference>
<evidence type="ECO:0000256" key="4">
    <source>
        <dbReference type="ARBA" id="ARBA00020138"/>
    </source>
</evidence>
<proteinExistence type="inferred from homology"/>
<keyword evidence="7" id="KW-0547">Nucleotide-binding</keyword>
<evidence type="ECO:0000256" key="7">
    <source>
        <dbReference type="ARBA" id="ARBA00022741"/>
    </source>
</evidence>
<dbReference type="Gene3D" id="3.30.1490.20">
    <property type="entry name" value="ATP-grasp fold, A domain"/>
    <property type="match status" value="1"/>
</dbReference>